<dbReference type="PROSITE" id="PS51257">
    <property type="entry name" value="PROKAR_LIPOPROTEIN"/>
    <property type="match status" value="1"/>
</dbReference>
<evidence type="ECO:0000313" key="2">
    <source>
        <dbReference type="EMBL" id="KAA1257799.1"/>
    </source>
</evidence>
<keyword evidence="3" id="KW-1185">Reference proteome</keyword>
<evidence type="ECO:0000313" key="3">
    <source>
        <dbReference type="Proteomes" id="UP000322699"/>
    </source>
</evidence>
<dbReference type="OrthoDB" id="280861at2"/>
<keyword evidence="1" id="KW-0732">Signal</keyword>
<gene>
    <name evidence="2" type="ORF">LF1_02890</name>
</gene>
<dbReference type="Proteomes" id="UP000322699">
    <property type="component" value="Unassembled WGS sequence"/>
</dbReference>
<comment type="caution">
    <text evidence="2">The sequence shown here is derived from an EMBL/GenBank/DDBJ whole genome shotgun (WGS) entry which is preliminary data.</text>
</comment>
<protein>
    <submittedName>
        <fullName evidence="2">Uncharacterized protein</fullName>
    </submittedName>
</protein>
<name>A0A5B1CDG5_9BACT</name>
<dbReference type="RefSeq" id="WP_068263233.1">
    <property type="nucleotide sequence ID" value="NZ_LWSK01000045.1"/>
</dbReference>
<dbReference type="AlphaFoldDB" id="A0A5B1CDG5"/>
<organism evidence="2 3">
    <name type="scientific">Rubripirellula obstinata</name>
    <dbReference type="NCBI Taxonomy" id="406547"/>
    <lineage>
        <taxon>Bacteria</taxon>
        <taxon>Pseudomonadati</taxon>
        <taxon>Planctomycetota</taxon>
        <taxon>Planctomycetia</taxon>
        <taxon>Pirellulales</taxon>
        <taxon>Pirellulaceae</taxon>
        <taxon>Rubripirellula</taxon>
    </lineage>
</organism>
<evidence type="ECO:0000256" key="1">
    <source>
        <dbReference type="SAM" id="SignalP"/>
    </source>
</evidence>
<dbReference type="EMBL" id="VRLW01000001">
    <property type="protein sequence ID" value="KAA1257799.1"/>
    <property type="molecule type" value="Genomic_DNA"/>
</dbReference>
<reference evidence="2 3" key="1">
    <citation type="submission" date="2019-08" db="EMBL/GenBank/DDBJ databases">
        <title>Deep-cultivation of Planctomycetes and their phenomic and genomic characterization uncovers novel biology.</title>
        <authorList>
            <person name="Wiegand S."/>
            <person name="Jogler M."/>
            <person name="Boedeker C."/>
            <person name="Pinto D."/>
            <person name="Vollmers J."/>
            <person name="Rivas-Marin E."/>
            <person name="Kohn T."/>
            <person name="Peeters S.H."/>
            <person name="Heuer A."/>
            <person name="Rast P."/>
            <person name="Oberbeckmann S."/>
            <person name="Bunk B."/>
            <person name="Jeske O."/>
            <person name="Meyerdierks A."/>
            <person name="Storesund J.E."/>
            <person name="Kallscheuer N."/>
            <person name="Luecker S."/>
            <person name="Lage O.M."/>
            <person name="Pohl T."/>
            <person name="Merkel B.J."/>
            <person name="Hornburger P."/>
            <person name="Mueller R.-W."/>
            <person name="Bruemmer F."/>
            <person name="Labrenz M."/>
            <person name="Spormann A.M."/>
            <person name="Op Den Camp H."/>
            <person name="Overmann J."/>
            <person name="Amann R."/>
            <person name="Jetten M.S.M."/>
            <person name="Mascher T."/>
            <person name="Medema M.H."/>
            <person name="Devos D.P."/>
            <person name="Kaster A.-K."/>
            <person name="Ovreas L."/>
            <person name="Rohde M."/>
            <person name="Galperin M.Y."/>
            <person name="Jogler C."/>
        </authorList>
    </citation>
    <scope>NUCLEOTIDE SEQUENCE [LARGE SCALE GENOMIC DNA]</scope>
    <source>
        <strain evidence="2 3">LF1</strain>
    </source>
</reference>
<accession>A0A5B1CDG5</accession>
<sequence length="118" mass="12509" precursor="true">MISLRAAAISFAFSISCGSLFSNASAQVIQLPTVRTFSYSGPVLVPDSGSAYLGGVNRSAVSSQRRGLSRNFGQANAASGAVVSATIIDLDEMDRQIRRADIQRDAVRRDAQVAKSQE</sequence>
<feature type="signal peptide" evidence="1">
    <location>
        <begin position="1"/>
        <end position="26"/>
    </location>
</feature>
<feature type="chain" id="PRO_5022831265" evidence="1">
    <location>
        <begin position="27"/>
        <end position="118"/>
    </location>
</feature>
<proteinExistence type="predicted"/>